<keyword evidence="2" id="KW-0812">Transmembrane</keyword>
<organism evidence="4 5">
    <name type="scientific">Moelleriella libera RCEF 2490</name>
    <dbReference type="NCBI Taxonomy" id="1081109"/>
    <lineage>
        <taxon>Eukaryota</taxon>
        <taxon>Fungi</taxon>
        <taxon>Dikarya</taxon>
        <taxon>Ascomycota</taxon>
        <taxon>Pezizomycotina</taxon>
        <taxon>Sordariomycetes</taxon>
        <taxon>Hypocreomycetidae</taxon>
        <taxon>Hypocreales</taxon>
        <taxon>Clavicipitaceae</taxon>
        <taxon>Moelleriella</taxon>
    </lineage>
</organism>
<evidence type="ECO:0000313" key="4">
    <source>
        <dbReference type="EMBL" id="KZZ98287.1"/>
    </source>
</evidence>
<dbReference type="Gene3D" id="1.20.120.1770">
    <property type="match status" value="1"/>
</dbReference>
<dbReference type="InterPro" id="IPR018825">
    <property type="entry name" value="DUF2427"/>
</dbReference>
<dbReference type="InterPro" id="IPR015920">
    <property type="entry name" value="Cellobiose_DH-like_cyt"/>
</dbReference>
<dbReference type="SUPFAM" id="SSF49344">
    <property type="entry name" value="CBD9-like"/>
    <property type="match status" value="1"/>
</dbReference>
<dbReference type="CDD" id="cd09630">
    <property type="entry name" value="CDH_like_cytochrome"/>
    <property type="match status" value="1"/>
</dbReference>
<accession>A0A168E0C0</accession>
<protein>
    <submittedName>
        <fullName evidence="4">Carbohydrate-binding domain family 9-like protein</fullName>
    </submittedName>
</protein>
<evidence type="ECO:0000256" key="1">
    <source>
        <dbReference type="SAM" id="MobiDB-lite"/>
    </source>
</evidence>
<dbReference type="Gene3D" id="2.60.40.1210">
    <property type="entry name" value="Cellobiose dehydrogenase, cytochrome domain"/>
    <property type="match status" value="1"/>
</dbReference>
<dbReference type="PANTHER" id="PTHR47797:SF4">
    <property type="entry name" value="DOMON DOMAIN-CONTAINING PROTEIN"/>
    <property type="match status" value="1"/>
</dbReference>
<dbReference type="Proteomes" id="UP000078544">
    <property type="component" value="Unassembled WGS sequence"/>
</dbReference>
<dbReference type="SMART" id="SM00664">
    <property type="entry name" value="DoH"/>
    <property type="match status" value="1"/>
</dbReference>
<dbReference type="CDD" id="cd08760">
    <property type="entry name" value="Cyt_b561_FRRS1_like"/>
    <property type="match status" value="1"/>
</dbReference>
<evidence type="ECO:0000259" key="3">
    <source>
        <dbReference type="SMART" id="SM00664"/>
    </source>
</evidence>
<dbReference type="InterPro" id="IPR005018">
    <property type="entry name" value="DOMON_domain"/>
</dbReference>
<feature type="transmembrane region" description="Helical" evidence="2">
    <location>
        <begin position="237"/>
        <end position="257"/>
    </location>
</feature>
<proteinExistence type="predicted"/>
<feature type="region of interest" description="Disordered" evidence="1">
    <location>
        <begin position="195"/>
        <end position="222"/>
    </location>
</feature>
<evidence type="ECO:0000256" key="2">
    <source>
        <dbReference type="SAM" id="Phobius"/>
    </source>
</evidence>
<reference evidence="4 5" key="1">
    <citation type="journal article" date="2016" name="Genome Biol. Evol.">
        <title>Divergent and convergent evolution of fungal pathogenicity.</title>
        <authorList>
            <person name="Shang Y."/>
            <person name="Xiao G."/>
            <person name="Zheng P."/>
            <person name="Cen K."/>
            <person name="Zhan S."/>
            <person name="Wang C."/>
        </authorList>
    </citation>
    <scope>NUCLEOTIDE SEQUENCE [LARGE SCALE GENOMIC DNA]</scope>
    <source>
        <strain evidence="4 5">RCEF 2490</strain>
    </source>
</reference>
<feature type="transmembrane region" description="Helical" evidence="2">
    <location>
        <begin position="363"/>
        <end position="386"/>
    </location>
</feature>
<dbReference type="EMBL" id="AZGY01000005">
    <property type="protein sequence ID" value="KZZ98287.1"/>
    <property type="molecule type" value="Genomic_DNA"/>
</dbReference>
<feature type="transmembrane region" description="Helical" evidence="2">
    <location>
        <begin position="269"/>
        <end position="285"/>
    </location>
</feature>
<sequence>MLSKQAAAVGAATAAALFNAATTAAAPTSYCPVSNQICFQWGVPQAAAASSQAGGANVYFQLRAPTSYQWIGLGIGAQMAGADMFVMYDAGNGNVTLSTRPGQNHVMPTYQAKSGVTLLAGSGITDGYMVANVRCSNCGELTLGGTNAWISAWKSGSSLATTSPSARISYHDSHDSFSVDFTKATLSTDANPFVAGSSGGGSSSDTRPQPDGTSGSGSGVVQQDGNPNMTILRAHGVIMSLVFLIGFPVGSMLMPLVGKWIVHAAWQDVFFLLMWAGFGVGYVLAERTNLFFKQAHSRLGVILCCLVSLQPLLGWLHHKHYVKHQRRGIVSHAHIWYGRALIILGMVNGGLGIQLAGNDSHWIIAYSVVAAVFAALYLASIVLGVFKRRSRTSRHSSSSMEETK</sequence>
<name>A0A168E0C0_9HYPO</name>
<feature type="domain" description="DOMON" evidence="3">
    <location>
        <begin position="70"/>
        <end position="154"/>
    </location>
</feature>
<dbReference type="PANTHER" id="PTHR47797">
    <property type="entry name" value="DEHYDROGENASE, PUTATIVE (AFU_ORTHOLOGUE AFUA_8G05805)-RELATED"/>
    <property type="match status" value="1"/>
</dbReference>
<evidence type="ECO:0000313" key="5">
    <source>
        <dbReference type="Proteomes" id="UP000078544"/>
    </source>
</evidence>
<feature type="transmembrane region" description="Helical" evidence="2">
    <location>
        <begin position="336"/>
        <end position="357"/>
    </location>
</feature>
<dbReference type="Pfam" id="PF16010">
    <property type="entry name" value="CDH-cyt"/>
    <property type="match status" value="1"/>
</dbReference>
<keyword evidence="2" id="KW-0472">Membrane</keyword>
<dbReference type="STRING" id="1081109.A0A168E0C0"/>
<keyword evidence="5" id="KW-1185">Reference proteome</keyword>
<keyword evidence="2" id="KW-1133">Transmembrane helix</keyword>
<dbReference type="AlphaFoldDB" id="A0A168E0C0"/>
<dbReference type="OrthoDB" id="19261at2759"/>
<gene>
    <name evidence="4" type="ORF">AAL_02805</name>
</gene>
<dbReference type="Pfam" id="PF10348">
    <property type="entry name" value="DUF2427"/>
    <property type="match status" value="1"/>
</dbReference>
<comment type="caution">
    <text evidence="4">The sequence shown here is derived from an EMBL/GenBank/DDBJ whole genome shotgun (WGS) entry which is preliminary data.</text>
</comment>